<proteinExistence type="predicted"/>
<sequence>MANGSPLIALERNLYIGNTLCGLLVGAYTCICLQSIYHLRHSRLHKHHKQFFIAYSVVMLLATVISFAAIGLCGRYLWIDGNILKAARWIGVMVGPSLVVTVVLSDGLLLYRVFIIFGKSVWAVILPSFIYLAATSLGIATVVKINEPNNILLSGRASKFSVTAIILSAVFNILVTIMISVRLLWAQHNFRKHAVESKERTYTGVVAILVESACPLAISGLIAAILDSQKHPVTYPVAVVWAFFVVASPQLIILRVAKGKAWSSSTMTAENETTIQFQVRSSSHDIEASMEHIPVSESESFSVLEEAQKSG</sequence>
<keyword evidence="3" id="KW-1185">Reference proteome</keyword>
<feature type="transmembrane region" description="Helical" evidence="1">
    <location>
        <begin position="238"/>
        <end position="257"/>
    </location>
</feature>
<feature type="transmembrane region" description="Helical" evidence="1">
    <location>
        <begin position="51"/>
        <end position="77"/>
    </location>
</feature>
<name>A0A9P6EFG5_9AGAR</name>
<dbReference type="OrthoDB" id="3351617at2759"/>
<evidence type="ECO:0000313" key="3">
    <source>
        <dbReference type="Proteomes" id="UP000807306"/>
    </source>
</evidence>
<dbReference type="Proteomes" id="UP000807306">
    <property type="component" value="Unassembled WGS sequence"/>
</dbReference>
<feature type="transmembrane region" description="Helical" evidence="1">
    <location>
        <begin position="89"/>
        <end position="109"/>
    </location>
</feature>
<evidence type="ECO:0000256" key="1">
    <source>
        <dbReference type="SAM" id="Phobius"/>
    </source>
</evidence>
<comment type="caution">
    <text evidence="2">The sequence shown here is derived from an EMBL/GenBank/DDBJ whole genome shotgun (WGS) entry which is preliminary data.</text>
</comment>
<organism evidence="2 3">
    <name type="scientific">Crepidotus variabilis</name>
    <dbReference type="NCBI Taxonomy" id="179855"/>
    <lineage>
        <taxon>Eukaryota</taxon>
        <taxon>Fungi</taxon>
        <taxon>Dikarya</taxon>
        <taxon>Basidiomycota</taxon>
        <taxon>Agaricomycotina</taxon>
        <taxon>Agaricomycetes</taxon>
        <taxon>Agaricomycetidae</taxon>
        <taxon>Agaricales</taxon>
        <taxon>Agaricineae</taxon>
        <taxon>Crepidotaceae</taxon>
        <taxon>Crepidotus</taxon>
    </lineage>
</organism>
<feature type="transmembrane region" description="Helical" evidence="1">
    <location>
        <begin position="121"/>
        <end position="143"/>
    </location>
</feature>
<keyword evidence="1" id="KW-0812">Transmembrane</keyword>
<feature type="transmembrane region" description="Helical" evidence="1">
    <location>
        <begin position="15"/>
        <end position="39"/>
    </location>
</feature>
<dbReference type="AlphaFoldDB" id="A0A9P6EFG5"/>
<keyword evidence="1" id="KW-1133">Transmembrane helix</keyword>
<reference evidence="2" key="1">
    <citation type="submission" date="2020-11" db="EMBL/GenBank/DDBJ databases">
        <authorList>
            <consortium name="DOE Joint Genome Institute"/>
            <person name="Ahrendt S."/>
            <person name="Riley R."/>
            <person name="Andreopoulos W."/>
            <person name="Labutti K."/>
            <person name="Pangilinan J."/>
            <person name="Ruiz-Duenas F.J."/>
            <person name="Barrasa J.M."/>
            <person name="Sanchez-Garcia M."/>
            <person name="Camarero S."/>
            <person name="Miyauchi S."/>
            <person name="Serrano A."/>
            <person name="Linde D."/>
            <person name="Babiker R."/>
            <person name="Drula E."/>
            <person name="Ayuso-Fernandez I."/>
            <person name="Pacheco R."/>
            <person name="Padilla G."/>
            <person name="Ferreira P."/>
            <person name="Barriuso J."/>
            <person name="Kellner H."/>
            <person name="Castanera R."/>
            <person name="Alfaro M."/>
            <person name="Ramirez L."/>
            <person name="Pisabarro A.G."/>
            <person name="Kuo A."/>
            <person name="Tritt A."/>
            <person name="Lipzen A."/>
            <person name="He G."/>
            <person name="Yan M."/>
            <person name="Ng V."/>
            <person name="Cullen D."/>
            <person name="Martin F."/>
            <person name="Rosso M.-N."/>
            <person name="Henrissat B."/>
            <person name="Hibbett D."/>
            <person name="Martinez A.T."/>
            <person name="Grigoriev I.V."/>
        </authorList>
    </citation>
    <scope>NUCLEOTIDE SEQUENCE</scope>
    <source>
        <strain evidence="2">CBS 506.95</strain>
    </source>
</reference>
<protein>
    <submittedName>
        <fullName evidence="2">Uncharacterized protein</fullName>
    </submittedName>
</protein>
<gene>
    <name evidence="2" type="ORF">CPB83DRAFT_814802</name>
</gene>
<keyword evidence="1" id="KW-0472">Membrane</keyword>
<evidence type="ECO:0000313" key="2">
    <source>
        <dbReference type="EMBL" id="KAF9527937.1"/>
    </source>
</evidence>
<feature type="transmembrane region" description="Helical" evidence="1">
    <location>
        <begin position="205"/>
        <end position="226"/>
    </location>
</feature>
<feature type="transmembrane region" description="Helical" evidence="1">
    <location>
        <begin position="163"/>
        <end position="185"/>
    </location>
</feature>
<accession>A0A9P6EFG5</accession>
<dbReference type="EMBL" id="MU157857">
    <property type="protein sequence ID" value="KAF9527937.1"/>
    <property type="molecule type" value="Genomic_DNA"/>
</dbReference>